<protein>
    <submittedName>
        <fullName evidence="4">Trypsin-like serine protease</fullName>
        <ecNumber evidence="4">3.4.21.-</ecNumber>
    </submittedName>
</protein>
<evidence type="ECO:0000313" key="4">
    <source>
        <dbReference type="EMBL" id="MCP9273093.1"/>
    </source>
</evidence>
<dbReference type="PROSITE" id="PS00134">
    <property type="entry name" value="TRYPSIN_HIS"/>
    <property type="match status" value="1"/>
</dbReference>
<evidence type="ECO:0000256" key="1">
    <source>
        <dbReference type="SAM" id="MobiDB-lite"/>
    </source>
</evidence>
<reference evidence="4 5" key="1">
    <citation type="submission" date="2022-06" db="EMBL/GenBank/DDBJ databases">
        <title>Mycolicibacterium sp. CAU 1645 isolated from seawater.</title>
        <authorList>
            <person name="Kim W."/>
        </authorList>
    </citation>
    <scope>NUCLEOTIDE SEQUENCE [LARGE SCALE GENOMIC DNA]</scope>
    <source>
        <strain evidence="4 5">CAU 1645</strain>
    </source>
</reference>
<dbReference type="InterPro" id="IPR043504">
    <property type="entry name" value="Peptidase_S1_PA_chymotrypsin"/>
</dbReference>
<dbReference type="InterPro" id="IPR009003">
    <property type="entry name" value="Peptidase_S1_PA"/>
</dbReference>
<comment type="caution">
    <text evidence="4">The sequence shown here is derived from an EMBL/GenBank/DDBJ whole genome shotgun (WGS) entry which is preliminary data.</text>
</comment>
<dbReference type="InterPro" id="IPR001254">
    <property type="entry name" value="Trypsin_dom"/>
</dbReference>
<feature type="chain" id="PRO_5045208555" evidence="2">
    <location>
        <begin position="26"/>
        <end position="263"/>
    </location>
</feature>
<keyword evidence="5" id="KW-1185">Reference proteome</keyword>
<dbReference type="EMBL" id="JANDBD010000004">
    <property type="protein sequence ID" value="MCP9273093.1"/>
    <property type="molecule type" value="Genomic_DNA"/>
</dbReference>
<evidence type="ECO:0000259" key="3">
    <source>
        <dbReference type="Pfam" id="PF00089"/>
    </source>
</evidence>
<name>A0ABT1M1S3_9MYCO</name>
<sequence>MSIARRLPAAVLTVLVAACSGPAPTRAPTAVGPAAEASPSDESTAEEIAPDPRIGAVFAGGQTLHVCSGSVLDTPAGDLILTAAHCLADGVDTYFVPGFADDSGADDFWTVDEVYLDPRWVEGRDPLVDFAIARVSRDGGGRIEDRVGTGLSLGEAPPTGTEVTVHGYAFGVGGDQLGCRAHTTMHGVFPELPCAGLVAGTSGSPWVAGSATVTGVVGGLEGGGCDENVSYSAPFDSRVRQVLARAEQGGHGDTAPTVFDDDC</sequence>
<dbReference type="RefSeq" id="WP_255060335.1">
    <property type="nucleotide sequence ID" value="NZ_JANDBD010000004.1"/>
</dbReference>
<evidence type="ECO:0000313" key="5">
    <source>
        <dbReference type="Proteomes" id="UP001651690"/>
    </source>
</evidence>
<dbReference type="PROSITE" id="PS51257">
    <property type="entry name" value="PROKAR_LIPOPROTEIN"/>
    <property type="match status" value="1"/>
</dbReference>
<dbReference type="EC" id="3.4.21.-" evidence="4"/>
<feature type="domain" description="Peptidase S1" evidence="3">
    <location>
        <begin position="61"/>
        <end position="228"/>
    </location>
</feature>
<dbReference type="InterPro" id="IPR018114">
    <property type="entry name" value="TRYPSIN_HIS"/>
</dbReference>
<dbReference type="SUPFAM" id="SSF50494">
    <property type="entry name" value="Trypsin-like serine proteases"/>
    <property type="match status" value="1"/>
</dbReference>
<feature type="region of interest" description="Disordered" evidence="1">
    <location>
        <begin position="24"/>
        <end position="47"/>
    </location>
</feature>
<dbReference type="Proteomes" id="UP001651690">
    <property type="component" value="Unassembled WGS sequence"/>
</dbReference>
<accession>A0ABT1M1S3</accession>
<keyword evidence="4" id="KW-0378">Hydrolase</keyword>
<dbReference type="Gene3D" id="2.40.10.10">
    <property type="entry name" value="Trypsin-like serine proteases"/>
    <property type="match status" value="2"/>
</dbReference>
<keyword evidence="2" id="KW-0732">Signal</keyword>
<dbReference type="GO" id="GO:0016787">
    <property type="term" value="F:hydrolase activity"/>
    <property type="evidence" value="ECO:0007669"/>
    <property type="project" value="UniProtKB-KW"/>
</dbReference>
<organism evidence="4 5">
    <name type="scientific">Mycolicibacterium arenosum</name>
    <dbReference type="NCBI Taxonomy" id="2952157"/>
    <lineage>
        <taxon>Bacteria</taxon>
        <taxon>Bacillati</taxon>
        <taxon>Actinomycetota</taxon>
        <taxon>Actinomycetes</taxon>
        <taxon>Mycobacteriales</taxon>
        <taxon>Mycobacteriaceae</taxon>
        <taxon>Mycolicibacterium</taxon>
    </lineage>
</organism>
<evidence type="ECO:0000256" key="2">
    <source>
        <dbReference type="SAM" id="SignalP"/>
    </source>
</evidence>
<gene>
    <name evidence="4" type="ORF">NM203_12955</name>
</gene>
<dbReference type="Pfam" id="PF00089">
    <property type="entry name" value="Trypsin"/>
    <property type="match status" value="1"/>
</dbReference>
<proteinExistence type="predicted"/>
<feature type="signal peptide" evidence="2">
    <location>
        <begin position="1"/>
        <end position="25"/>
    </location>
</feature>